<sequence>MSADIEVLSTEADSERYVNIKNELVRRAQKMSLPVKRLLALAIAKTDSKQKILLHQAQAKDPIDSDRMVGWTVKITAAEYLENYPQVGENAYAELKSSASALMKCTVHMIERKRERGKWIEEPIEVPFTNKNIYPQGKGHVVIRFSGEIAPFLLALEGAFTQYKLSSAAHLRSMYSWRLMEMLAQFQKTGLVRIGYDEFCDALDVPDSCRKDFAQLRRRVIEPAVTELKSKNGIEIEWEGTKPGGRKITGLEFKFTPSKQRNLF</sequence>
<protein>
    <submittedName>
        <fullName evidence="3">Replication protein</fullName>
    </submittedName>
</protein>
<comment type="similarity">
    <text evidence="1">Belongs to the initiator RepB protein family.</text>
</comment>
<dbReference type="Proteomes" id="UP000195221">
    <property type="component" value="Unassembled WGS sequence"/>
</dbReference>
<dbReference type="Pfam" id="PF01051">
    <property type="entry name" value="Rep3_N"/>
    <property type="match status" value="1"/>
</dbReference>
<dbReference type="Gene3D" id="1.10.10.10">
    <property type="entry name" value="Winged helix-like DNA-binding domain superfamily/Winged helix DNA-binding domain"/>
    <property type="match status" value="2"/>
</dbReference>
<dbReference type="InterPro" id="IPR036390">
    <property type="entry name" value="WH_DNA-bd_sf"/>
</dbReference>
<reference evidence="3 4" key="1">
    <citation type="submission" date="2017-03" db="EMBL/GenBank/DDBJ databases">
        <title>Genome analysis of strain PAMC 26577.</title>
        <authorList>
            <person name="Oh H.-M."/>
            <person name="Yang J.-A."/>
        </authorList>
    </citation>
    <scope>NUCLEOTIDE SEQUENCE [LARGE SCALE GENOMIC DNA]</scope>
    <source>
        <strain evidence="3 4">PAMC 26577</strain>
    </source>
</reference>
<dbReference type="InterPro" id="IPR036388">
    <property type="entry name" value="WH-like_DNA-bd_sf"/>
</dbReference>
<evidence type="ECO:0000256" key="1">
    <source>
        <dbReference type="ARBA" id="ARBA00038283"/>
    </source>
</evidence>
<dbReference type="InterPro" id="IPR000525">
    <property type="entry name" value="Initiator_Rep_WH1"/>
</dbReference>
<dbReference type="Pfam" id="PF21205">
    <property type="entry name" value="Rep3_C"/>
    <property type="match status" value="1"/>
</dbReference>
<feature type="domain" description="Initiator Rep protein WH1" evidence="2">
    <location>
        <begin position="21"/>
        <end position="183"/>
    </location>
</feature>
<dbReference type="AlphaFoldDB" id="A0A242MLT4"/>
<accession>A0A242MLT4</accession>
<dbReference type="RefSeq" id="WP_075359001.1">
    <property type="nucleotide sequence ID" value="NZ_MSRG01000054.1"/>
</dbReference>
<organism evidence="3 4">
    <name type="scientific">Caballeronia sordidicola</name>
    <name type="common">Burkholderia sordidicola</name>
    <dbReference type="NCBI Taxonomy" id="196367"/>
    <lineage>
        <taxon>Bacteria</taxon>
        <taxon>Pseudomonadati</taxon>
        <taxon>Pseudomonadota</taxon>
        <taxon>Betaproteobacteria</taxon>
        <taxon>Burkholderiales</taxon>
        <taxon>Burkholderiaceae</taxon>
        <taxon>Caballeronia</taxon>
    </lineage>
</organism>
<gene>
    <name evidence="3" type="ORF">PAMC26577_21615</name>
</gene>
<dbReference type="SUPFAM" id="SSF46785">
    <property type="entry name" value="Winged helix' DNA-binding domain"/>
    <property type="match status" value="2"/>
</dbReference>
<name>A0A242MLT4_CABSO</name>
<dbReference type="GO" id="GO:0006270">
    <property type="term" value="P:DNA replication initiation"/>
    <property type="evidence" value="ECO:0007669"/>
    <property type="project" value="InterPro"/>
</dbReference>
<evidence type="ECO:0000313" key="4">
    <source>
        <dbReference type="Proteomes" id="UP000195221"/>
    </source>
</evidence>
<comment type="caution">
    <text evidence="3">The sequence shown here is derived from an EMBL/GenBank/DDBJ whole genome shotgun (WGS) entry which is preliminary data.</text>
</comment>
<dbReference type="EMBL" id="NBTZ01000093">
    <property type="protein sequence ID" value="OTP72161.1"/>
    <property type="molecule type" value="Genomic_DNA"/>
</dbReference>
<evidence type="ECO:0000259" key="2">
    <source>
        <dbReference type="Pfam" id="PF01051"/>
    </source>
</evidence>
<dbReference type="GO" id="GO:0003887">
    <property type="term" value="F:DNA-directed DNA polymerase activity"/>
    <property type="evidence" value="ECO:0007669"/>
    <property type="project" value="InterPro"/>
</dbReference>
<evidence type="ECO:0000313" key="3">
    <source>
        <dbReference type="EMBL" id="OTP72161.1"/>
    </source>
</evidence>
<proteinExistence type="inferred from homology"/>